<dbReference type="Proteomes" id="UP000612362">
    <property type="component" value="Unassembled WGS sequence"/>
</dbReference>
<evidence type="ECO:0000259" key="2">
    <source>
        <dbReference type="Pfam" id="PF00248"/>
    </source>
</evidence>
<proteinExistence type="predicted"/>
<dbReference type="PANTHER" id="PTHR43364:SF4">
    <property type="entry name" value="NAD(P)-LINKED OXIDOREDUCTASE SUPERFAMILY PROTEIN"/>
    <property type="match status" value="1"/>
</dbReference>
<reference evidence="3" key="1">
    <citation type="submission" date="2020-10" db="EMBL/GenBank/DDBJ databases">
        <title>Taxonomic study of unclassified bacteria belonging to the class Ktedonobacteria.</title>
        <authorList>
            <person name="Yabe S."/>
            <person name="Wang C.M."/>
            <person name="Zheng Y."/>
            <person name="Sakai Y."/>
            <person name="Cavaletti L."/>
            <person name="Monciardini P."/>
            <person name="Donadio S."/>
        </authorList>
    </citation>
    <scope>NUCLEOTIDE SEQUENCE</scope>
    <source>
        <strain evidence="3">SOSP1-1</strain>
    </source>
</reference>
<dbReference type="FunFam" id="3.20.20.100:FF:000004">
    <property type="entry name" value="Oxidoreductase, aldo/keto reductase"/>
    <property type="match status" value="1"/>
</dbReference>
<organism evidence="3 4">
    <name type="scientific">Ktedonospora formicarum</name>
    <dbReference type="NCBI Taxonomy" id="2778364"/>
    <lineage>
        <taxon>Bacteria</taxon>
        <taxon>Bacillati</taxon>
        <taxon>Chloroflexota</taxon>
        <taxon>Ktedonobacteria</taxon>
        <taxon>Ktedonobacterales</taxon>
        <taxon>Ktedonobacteraceae</taxon>
        <taxon>Ktedonospora</taxon>
    </lineage>
</organism>
<evidence type="ECO:0000256" key="1">
    <source>
        <dbReference type="ARBA" id="ARBA00023002"/>
    </source>
</evidence>
<name>A0A8J3IE49_9CHLR</name>
<sequence length="334" mass="37521">MKTKRLGRTGLKVSEICLGTMTFGNQCDEPTSHAIMDKAFDHKVTFFDTADAYPLGGSLETVGRTEEYIGTWLKGRREQIVLATKFFGQMGSGPNEKGGSRKHIMKAVEDSLSRLQTDYIDLYQMHFPDSETPLDETLKTLDDLVHSGKVRYIGCSNYPAWLLCKALWISDIQRLARFDCVQPRYNLLFRYIEAELLPLALDQGVGVIAYNPLAGGVLTGRYQVGQNLEQGTRFSLQNAGKIYQDRYWHEPQMRAVAELKQLCDERGLPIGQVAIAWVLAQPAITSAIVGASKAEQLDQTLPAVHLTLDEKLLAACDTLWYQLPREQNKEVAFR</sequence>
<dbReference type="GO" id="GO:0005829">
    <property type="term" value="C:cytosol"/>
    <property type="evidence" value="ECO:0007669"/>
    <property type="project" value="UniProtKB-ARBA"/>
</dbReference>
<evidence type="ECO:0000313" key="4">
    <source>
        <dbReference type="Proteomes" id="UP000612362"/>
    </source>
</evidence>
<dbReference type="Pfam" id="PF00248">
    <property type="entry name" value="Aldo_ket_red"/>
    <property type="match status" value="1"/>
</dbReference>
<dbReference type="AlphaFoldDB" id="A0A8J3IE49"/>
<dbReference type="InterPro" id="IPR036812">
    <property type="entry name" value="NAD(P)_OxRdtase_dom_sf"/>
</dbReference>
<dbReference type="CDD" id="cd19087">
    <property type="entry name" value="AKR_AKR12A1_B1_C1"/>
    <property type="match status" value="1"/>
</dbReference>
<dbReference type="RefSeq" id="WP_220199655.1">
    <property type="nucleotide sequence ID" value="NZ_BNJF01000009.1"/>
</dbReference>
<dbReference type="PANTHER" id="PTHR43364">
    <property type="entry name" value="NADH-SPECIFIC METHYLGLYOXAL REDUCTASE-RELATED"/>
    <property type="match status" value="1"/>
</dbReference>
<dbReference type="InterPro" id="IPR020471">
    <property type="entry name" value="AKR"/>
</dbReference>
<dbReference type="PRINTS" id="PR00069">
    <property type="entry name" value="ALDKETRDTASE"/>
</dbReference>
<dbReference type="InterPro" id="IPR023210">
    <property type="entry name" value="NADP_OxRdtase_dom"/>
</dbReference>
<keyword evidence="1" id="KW-0560">Oxidoreductase</keyword>
<keyword evidence="4" id="KW-1185">Reference proteome</keyword>
<feature type="domain" description="NADP-dependent oxidoreductase" evidence="2">
    <location>
        <begin position="15"/>
        <end position="319"/>
    </location>
</feature>
<accession>A0A8J3IE49</accession>
<dbReference type="EMBL" id="BNJF01000009">
    <property type="protein sequence ID" value="GHO50673.1"/>
    <property type="molecule type" value="Genomic_DNA"/>
</dbReference>
<protein>
    <submittedName>
        <fullName evidence="3">Aldo/keto reductase</fullName>
    </submittedName>
</protein>
<gene>
    <name evidence="3" type="ORF">KSX_88360</name>
</gene>
<evidence type="ECO:0000313" key="3">
    <source>
        <dbReference type="EMBL" id="GHO50673.1"/>
    </source>
</evidence>
<comment type="caution">
    <text evidence="3">The sequence shown here is derived from an EMBL/GenBank/DDBJ whole genome shotgun (WGS) entry which is preliminary data.</text>
</comment>
<dbReference type="GO" id="GO:0016491">
    <property type="term" value="F:oxidoreductase activity"/>
    <property type="evidence" value="ECO:0007669"/>
    <property type="project" value="UniProtKB-KW"/>
</dbReference>
<dbReference type="InterPro" id="IPR050523">
    <property type="entry name" value="AKR_Detox_Biosynth"/>
</dbReference>
<dbReference type="Gene3D" id="3.20.20.100">
    <property type="entry name" value="NADP-dependent oxidoreductase domain"/>
    <property type="match status" value="1"/>
</dbReference>
<dbReference type="SUPFAM" id="SSF51430">
    <property type="entry name" value="NAD(P)-linked oxidoreductase"/>
    <property type="match status" value="1"/>
</dbReference>